<accession>A0ABV7A2A2</accession>
<evidence type="ECO:0000313" key="3">
    <source>
        <dbReference type="Proteomes" id="UP001595387"/>
    </source>
</evidence>
<dbReference type="RefSeq" id="WP_390301917.1">
    <property type="nucleotide sequence ID" value="NZ_JBHRRZ010000002.1"/>
</dbReference>
<gene>
    <name evidence="2" type="ORF">ACFODW_01590</name>
</gene>
<proteinExistence type="predicted"/>
<evidence type="ECO:0000256" key="1">
    <source>
        <dbReference type="SAM" id="MobiDB-lite"/>
    </source>
</evidence>
<reference evidence="3" key="1">
    <citation type="journal article" date="2019" name="Int. J. Syst. Evol. Microbiol.">
        <title>The Global Catalogue of Microorganisms (GCM) 10K type strain sequencing project: providing services to taxonomists for standard genome sequencing and annotation.</title>
        <authorList>
            <consortium name="The Broad Institute Genomics Platform"/>
            <consortium name="The Broad Institute Genome Sequencing Center for Infectious Disease"/>
            <person name="Wu L."/>
            <person name="Ma J."/>
        </authorList>
    </citation>
    <scope>NUCLEOTIDE SEQUENCE [LARGE SCALE GENOMIC DNA]</scope>
    <source>
        <strain evidence="3">KCTC 13193</strain>
    </source>
</reference>
<feature type="region of interest" description="Disordered" evidence="1">
    <location>
        <begin position="30"/>
        <end position="53"/>
    </location>
</feature>
<name>A0ABV7A2A2_9BACI</name>
<dbReference type="Proteomes" id="UP001595387">
    <property type="component" value="Unassembled WGS sequence"/>
</dbReference>
<protein>
    <recommendedName>
        <fullName evidence="4">YjzC family protein</fullName>
    </recommendedName>
</protein>
<dbReference type="EMBL" id="JBHRRZ010000002">
    <property type="protein sequence ID" value="MFC2947058.1"/>
    <property type="molecule type" value="Genomic_DNA"/>
</dbReference>
<sequence length="53" mass="5993">MREGYREYRTGQGVPHDGEFICQSGKKATLSKDDTFPSCPVSGSETTWKHKEE</sequence>
<comment type="caution">
    <text evidence="2">The sequence shown here is derived from an EMBL/GenBank/DDBJ whole genome shotgun (WGS) entry which is preliminary data.</text>
</comment>
<organism evidence="2 3">
    <name type="scientific">Virgibacillus sediminis</name>
    <dbReference type="NCBI Taxonomy" id="202260"/>
    <lineage>
        <taxon>Bacteria</taxon>
        <taxon>Bacillati</taxon>
        <taxon>Bacillota</taxon>
        <taxon>Bacilli</taxon>
        <taxon>Bacillales</taxon>
        <taxon>Bacillaceae</taxon>
        <taxon>Virgibacillus</taxon>
    </lineage>
</organism>
<keyword evidence="3" id="KW-1185">Reference proteome</keyword>
<evidence type="ECO:0008006" key="4">
    <source>
        <dbReference type="Google" id="ProtNLM"/>
    </source>
</evidence>
<evidence type="ECO:0000313" key="2">
    <source>
        <dbReference type="EMBL" id="MFC2947058.1"/>
    </source>
</evidence>